<dbReference type="PROSITE" id="PS51819">
    <property type="entry name" value="VOC"/>
    <property type="match status" value="1"/>
</dbReference>
<dbReference type="PANTHER" id="PTHR43048">
    <property type="entry name" value="METHYLMALONYL-COA EPIMERASE"/>
    <property type="match status" value="1"/>
</dbReference>
<dbReference type="CDD" id="cd06587">
    <property type="entry name" value="VOC"/>
    <property type="match status" value="1"/>
</dbReference>
<keyword evidence="4" id="KW-1185">Reference proteome</keyword>
<name>A0ABY2D9F6_9GAMM</name>
<dbReference type="EMBL" id="SLTR01000003">
    <property type="protein sequence ID" value="TDB04657.1"/>
    <property type="molecule type" value="Genomic_DNA"/>
</dbReference>
<evidence type="ECO:0000313" key="3">
    <source>
        <dbReference type="EMBL" id="TDB04657.1"/>
    </source>
</evidence>
<dbReference type="SUPFAM" id="SSF54593">
    <property type="entry name" value="Glyoxalase/Bleomycin resistance protein/Dihydroxybiphenyl dioxygenase"/>
    <property type="match status" value="1"/>
</dbReference>
<dbReference type="Gene3D" id="3.10.180.10">
    <property type="entry name" value="2,3-Dihydroxybiphenyl 1,2-Dioxygenase, domain 1"/>
    <property type="match status" value="1"/>
</dbReference>
<keyword evidence="1" id="KW-0479">Metal-binding</keyword>
<dbReference type="InterPro" id="IPR029068">
    <property type="entry name" value="Glyas_Bleomycin-R_OHBP_Dase"/>
</dbReference>
<dbReference type="InterPro" id="IPR037523">
    <property type="entry name" value="VOC_core"/>
</dbReference>
<proteinExistence type="predicted"/>
<dbReference type="InterPro" id="IPR004360">
    <property type="entry name" value="Glyas_Fos-R_dOase_dom"/>
</dbReference>
<feature type="domain" description="VOC" evidence="2">
    <location>
        <begin position="5"/>
        <end position="146"/>
    </location>
</feature>
<evidence type="ECO:0000256" key="1">
    <source>
        <dbReference type="ARBA" id="ARBA00022723"/>
    </source>
</evidence>
<dbReference type="Proteomes" id="UP000294823">
    <property type="component" value="Unassembled WGS sequence"/>
</dbReference>
<accession>A0ABY2D9F6</accession>
<gene>
    <name evidence="3" type="ORF">E0702_03785</name>
</gene>
<dbReference type="Pfam" id="PF00903">
    <property type="entry name" value="Glyoxalase"/>
    <property type="match status" value="1"/>
</dbReference>
<protein>
    <submittedName>
        <fullName evidence="3">VOC family protein</fullName>
    </submittedName>
</protein>
<evidence type="ECO:0000259" key="2">
    <source>
        <dbReference type="PROSITE" id="PS51819"/>
    </source>
</evidence>
<organism evidence="3 4">
    <name type="scientific">Halomonas marinisediminis</name>
    <dbReference type="NCBI Taxonomy" id="2546095"/>
    <lineage>
        <taxon>Bacteria</taxon>
        <taxon>Pseudomonadati</taxon>
        <taxon>Pseudomonadota</taxon>
        <taxon>Gammaproteobacteria</taxon>
        <taxon>Oceanospirillales</taxon>
        <taxon>Halomonadaceae</taxon>
        <taxon>Halomonas</taxon>
    </lineage>
</organism>
<dbReference type="InterPro" id="IPR051785">
    <property type="entry name" value="MMCE/EMCE_epimerase"/>
</dbReference>
<comment type="caution">
    <text evidence="3">The sequence shown here is derived from an EMBL/GenBank/DDBJ whole genome shotgun (WGS) entry which is preliminary data.</text>
</comment>
<sequence length="160" mass="17706">MNMKQLVPMEVGICCQDLDALKRFYVEELGLTEINIIDVPAEKAGDTGLTVGAYRVARLQAPFGERIKLLQPETTPAAPTHTGTILERRGNAYLTFIVDDLAAMLAKLKKLGLPLLSGDELVEVRPGTFLIFLRDPEGNILEFVQYADIQAYRPDVSQES</sequence>
<evidence type="ECO:0000313" key="4">
    <source>
        <dbReference type="Proteomes" id="UP000294823"/>
    </source>
</evidence>
<dbReference type="PANTHER" id="PTHR43048:SF3">
    <property type="entry name" value="METHYLMALONYL-COA EPIMERASE, MITOCHONDRIAL"/>
    <property type="match status" value="1"/>
</dbReference>
<reference evidence="3 4" key="1">
    <citation type="submission" date="2019-03" db="EMBL/GenBank/DDBJ databases">
        <title>Halomonas marinisediminis sp. nov., a moderately halophilic bacterium isolated from the Bohai Gulf.</title>
        <authorList>
            <person name="Ji X."/>
        </authorList>
    </citation>
    <scope>NUCLEOTIDE SEQUENCE [LARGE SCALE GENOMIC DNA]</scope>
    <source>
        <strain evidence="3 4">204</strain>
    </source>
</reference>